<protein>
    <submittedName>
        <fullName evidence="1">Uncharacterized protein</fullName>
    </submittedName>
</protein>
<evidence type="ECO:0000313" key="1">
    <source>
        <dbReference type="EMBL" id="KAF5739645.1"/>
    </source>
</evidence>
<evidence type="ECO:0000313" key="2">
    <source>
        <dbReference type="Proteomes" id="UP000593562"/>
    </source>
</evidence>
<sequence length="88" mass="9819">MVNGCFLHEKSRGNYTVSHGKKNGYGGEFMRYRPLGAEIIQLESNARFTLDSDEDEVDNEIKEDEPKQNGVVVEMVVNGNGHAHGSHQ</sequence>
<dbReference type="AlphaFoldDB" id="A0A7J7CZV5"/>
<gene>
    <name evidence="1" type="ORF">HS088_TW12G00854</name>
</gene>
<accession>A0A7J7CZV5</accession>
<organism evidence="1 2">
    <name type="scientific">Tripterygium wilfordii</name>
    <name type="common">Thunder God vine</name>
    <dbReference type="NCBI Taxonomy" id="458696"/>
    <lineage>
        <taxon>Eukaryota</taxon>
        <taxon>Viridiplantae</taxon>
        <taxon>Streptophyta</taxon>
        <taxon>Embryophyta</taxon>
        <taxon>Tracheophyta</taxon>
        <taxon>Spermatophyta</taxon>
        <taxon>Magnoliopsida</taxon>
        <taxon>eudicotyledons</taxon>
        <taxon>Gunneridae</taxon>
        <taxon>Pentapetalae</taxon>
        <taxon>rosids</taxon>
        <taxon>fabids</taxon>
        <taxon>Celastrales</taxon>
        <taxon>Celastraceae</taxon>
        <taxon>Tripterygium</taxon>
    </lineage>
</organism>
<name>A0A7J7CZV5_TRIWF</name>
<dbReference type="InParanoid" id="A0A7J7CZV5"/>
<dbReference type="EMBL" id="JAAARO010000012">
    <property type="protein sequence ID" value="KAF5739645.1"/>
    <property type="molecule type" value="Genomic_DNA"/>
</dbReference>
<dbReference type="Proteomes" id="UP000593562">
    <property type="component" value="Unassembled WGS sequence"/>
</dbReference>
<reference evidence="1 2" key="1">
    <citation type="journal article" date="2020" name="Nat. Commun.">
        <title>Genome of Tripterygium wilfordii and identification of cytochrome P450 involved in triptolide biosynthesis.</title>
        <authorList>
            <person name="Tu L."/>
            <person name="Su P."/>
            <person name="Zhang Z."/>
            <person name="Gao L."/>
            <person name="Wang J."/>
            <person name="Hu T."/>
            <person name="Zhou J."/>
            <person name="Zhang Y."/>
            <person name="Zhao Y."/>
            <person name="Liu Y."/>
            <person name="Song Y."/>
            <person name="Tong Y."/>
            <person name="Lu Y."/>
            <person name="Yang J."/>
            <person name="Xu C."/>
            <person name="Jia M."/>
            <person name="Peters R.J."/>
            <person name="Huang L."/>
            <person name="Gao W."/>
        </authorList>
    </citation>
    <scope>NUCLEOTIDE SEQUENCE [LARGE SCALE GENOMIC DNA]</scope>
    <source>
        <strain evidence="2">cv. XIE 37</strain>
        <tissue evidence="1">Leaf</tissue>
    </source>
</reference>
<comment type="caution">
    <text evidence="1">The sequence shown here is derived from an EMBL/GenBank/DDBJ whole genome shotgun (WGS) entry which is preliminary data.</text>
</comment>
<proteinExistence type="predicted"/>
<keyword evidence="2" id="KW-1185">Reference proteome</keyword>